<reference evidence="4 5" key="1">
    <citation type="submission" date="2017-11" db="EMBL/GenBank/DDBJ databases">
        <title>Draft genome sequence of Mitsuaria sp. HWN-4.</title>
        <authorList>
            <person name="Gundlapally S.R."/>
        </authorList>
    </citation>
    <scope>NUCLEOTIDE SEQUENCE [LARGE SCALE GENOMIC DNA]</scope>
    <source>
        <strain evidence="4 5">HWN-4</strain>
    </source>
</reference>
<dbReference type="AlphaFoldDB" id="A0A2G9C6S4"/>
<feature type="region of interest" description="Disordered" evidence="1">
    <location>
        <begin position="81"/>
        <end position="106"/>
    </location>
</feature>
<feature type="compositionally biased region" description="Gly residues" evidence="1">
    <location>
        <begin position="86"/>
        <end position="99"/>
    </location>
</feature>
<proteinExistence type="predicted"/>
<dbReference type="PROSITE" id="PS51318">
    <property type="entry name" value="TAT"/>
    <property type="match status" value="1"/>
</dbReference>
<organism evidence="4 5">
    <name type="scientific">Roseateles chitinivorans</name>
    <dbReference type="NCBI Taxonomy" id="2917965"/>
    <lineage>
        <taxon>Bacteria</taxon>
        <taxon>Pseudomonadati</taxon>
        <taxon>Pseudomonadota</taxon>
        <taxon>Betaproteobacteria</taxon>
        <taxon>Burkholderiales</taxon>
        <taxon>Sphaerotilaceae</taxon>
        <taxon>Roseateles</taxon>
    </lineage>
</organism>
<evidence type="ECO:0008006" key="6">
    <source>
        <dbReference type="Google" id="ProtNLM"/>
    </source>
</evidence>
<evidence type="ECO:0000256" key="1">
    <source>
        <dbReference type="SAM" id="MobiDB-lite"/>
    </source>
</evidence>
<dbReference type="RefSeq" id="WP_099862679.1">
    <property type="nucleotide sequence ID" value="NZ_PEOG01000045.1"/>
</dbReference>
<accession>A0A2G9C6S4</accession>
<feature type="transmembrane region" description="Helical" evidence="2">
    <location>
        <begin position="58"/>
        <end position="77"/>
    </location>
</feature>
<name>A0A2G9C6S4_9BURK</name>
<evidence type="ECO:0000256" key="3">
    <source>
        <dbReference type="SAM" id="SignalP"/>
    </source>
</evidence>
<keyword evidence="5" id="KW-1185">Reference proteome</keyword>
<dbReference type="Proteomes" id="UP000231501">
    <property type="component" value="Unassembled WGS sequence"/>
</dbReference>
<keyword evidence="2" id="KW-0472">Membrane</keyword>
<evidence type="ECO:0000313" key="4">
    <source>
        <dbReference type="EMBL" id="PIM52126.1"/>
    </source>
</evidence>
<feature type="signal peptide" evidence="3">
    <location>
        <begin position="1"/>
        <end position="29"/>
    </location>
</feature>
<evidence type="ECO:0000256" key="2">
    <source>
        <dbReference type="SAM" id="Phobius"/>
    </source>
</evidence>
<keyword evidence="2" id="KW-1133">Transmembrane helix</keyword>
<protein>
    <recommendedName>
        <fullName evidence="6">Gram-positive cocci surface proteins LPxTG domain-containing protein</fullName>
    </recommendedName>
</protein>
<keyword evidence="3" id="KW-0732">Signal</keyword>
<dbReference type="EMBL" id="PEOG01000045">
    <property type="protein sequence ID" value="PIM52126.1"/>
    <property type="molecule type" value="Genomic_DNA"/>
</dbReference>
<evidence type="ECO:0000313" key="5">
    <source>
        <dbReference type="Proteomes" id="UP000231501"/>
    </source>
</evidence>
<comment type="caution">
    <text evidence="4">The sequence shown here is derived from an EMBL/GenBank/DDBJ whole genome shotgun (WGS) entry which is preliminary data.</text>
</comment>
<dbReference type="InterPro" id="IPR006311">
    <property type="entry name" value="TAT_signal"/>
</dbReference>
<gene>
    <name evidence="4" type="ORF">CS062_16365</name>
</gene>
<sequence length="106" mass="10254">MSNRSLFLRPVVALALAVAAFASAPVAQAADPPKAVATVPDSAAKAVLAEDADAGHTTTLGAVLGLLIVIGIVALIVKKGREPSGPGTGNPGPGGGSGGPTRPPDR</sequence>
<keyword evidence="2" id="KW-0812">Transmembrane</keyword>
<feature type="chain" id="PRO_5013661440" description="Gram-positive cocci surface proteins LPxTG domain-containing protein" evidence="3">
    <location>
        <begin position="30"/>
        <end position="106"/>
    </location>
</feature>